<dbReference type="RefSeq" id="WP_070395351.1">
    <property type="nucleotide sequence ID" value="NZ_CP017599.1"/>
</dbReference>
<reference evidence="4" key="1">
    <citation type="submission" date="2016-10" db="EMBL/GenBank/DDBJ databases">
        <title>Comparative genomics uncovers the prolific and rare metabolic potential of the cyanobacterial genus Moorea.</title>
        <authorList>
            <person name="Leao T."/>
            <person name="Castelao G."/>
            <person name="Korobeynikov A."/>
            <person name="Monroe E.A."/>
            <person name="Podell S."/>
            <person name="Glukhov E."/>
            <person name="Allen E."/>
            <person name="Gerwick W.H."/>
            <person name="Gerwick L."/>
        </authorList>
    </citation>
    <scope>NUCLEOTIDE SEQUENCE [LARGE SCALE GENOMIC DNA]</scope>
    <source>
        <strain evidence="4">PAL-8-15-08-1</strain>
    </source>
</reference>
<dbReference type="PANTHER" id="PTHR42964:SF1">
    <property type="entry name" value="POLYKETIDE BIOSYNTHESIS ENOYL-COA HYDRATASE PKSH-RELATED"/>
    <property type="match status" value="1"/>
</dbReference>
<dbReference type="Proteomes" id="UP000177870">
    <property type="component" value="Chromosome"/>
</dbReference>
<sequence>MYYKTLKINHQPAVQRIQLYRPEANNSINDQLTQELLSALQAVEGEETVKVVILEGLPDVFCTGMDFQAIANGELVDTKISAHGYYNILKQMSQSSKVILSLVRGKVQAGGVGFVAASDLVIADETVTFVLSELLFGLLPACVLPFLIRRVGFQKAYRLSLTTQPISGSEAYNWGLVDEYGSNPNKLISQYIRRLRYLPLSGVKALKDYMNKLWIIQAETQNLAANKSASLLGDPTIQAKIKQFAKEGVYPWQN</sequence>
<evidence type="ECO:0000313" key="3">
    <source>
        <dbReference type="EMBL" id="AOX02958.1"/>
    </source>
</evidence>
<dbReference type="InterPro" id="IPR001753">
    <property type="entry name" value="Enoyl-CoA_hydra/iso"/>
</dbReference>
<feature type="transmembrane region" description="Helical" evidence="2">
    <location>
        <begin position="129"/>
        <end position="148"/>
    </location>
</feature>
<dbReference type="AlphaFoldDB" id="A0A1D8TZ93"/>
<organism evidence="3 4">
    <name type="scientific">Moorena producens PAL-8-15-08-1</name>
    <dbReference type="NCBI Taxonomy" id="1458985"/>
    <lineage>
        <taxon>Bacteria</taxon>
        <taxon>Bacillati</taxon>
        <taxon>Cyanobacteriota</taxon>
        <taxon>Cyanophyceae</taxon>
        <taxon>Coleofasciculales</taxon>
        <taxon>Coleofasciculaceae</taxon>
        <taxon>Moorena</taxon>
    </lineage>
</organism>
<dbReference type="InterPro" id="IPR029045">
    <property type="entry name" value="ClpP/crotonase-like_dom_sf"/>
</dbReference>
<dbReference type="CDD" id="cd06558">
    <property type="entry name" value="crotonase-like"/>
    <property type="match status" value="1"/>
</dbReference>
<keyword evidence="2" id="KW-1133">Transmembrane helix</keyword>
<dbReference type="NCBIfam" id="NF005498">
    <property type="entry name" value="PRK07112.1"/>
    <property type="match status" value="1"/>
</dbReference>
<keyword evidence="2" id="KW-0472">Membrane</keyword>
<dbReference type="KEGG" id="mpro:BJP34_29100"/>
<dbReference type="GO" id="GO:0003824">
    <property type="term" value="F:catalytic activity"/>
    <property type="evidence" value="ECO:0007669"/>
    <property type="project" value="UniProtKB-ARBA"/>
</dbReference>
<dbReference type="PANTHER" id="PTHR42964">
    <property type="entry name" value="ENOYL-COA HYDRATASE"/>
    <property type="match status" value="1"/>
</dbReference>
<dbReference type="InterPro" id="IPR051683">
    <property type="entry name" value="Enoyl-CoA_Hydratase/Isomerase"/>
</dbReference>
<feature type="transmembrane region" description="Helical" evidence="2">
    <location>
        <begin position="98"/>
        <end position="117"/>
    </location>
</feature>
<evidence type="ECO:0000256" key="2">
    <source>
        <dbReference type="SAM" id="Phobius"/>
    </source>
</evidence>
<comment type="similarity">
    <text evidence="1">Belongs to the enoyl-CoA hydratase/isomerase family.</text>
</comment>
<keyword evidence="2" id="KW-0812">Transmembrane</keyword>
<gene>
    <name evidence="3" type="ORF">BJP34_29100</name>
</gene>
<dbReference type="STRING" id="1458985.BJP34_29100"/>
<accession>A0A1D8TZ93</accession>
<name>A0A1D8TZ93_9CYAN</name>
<dbReference type="EMBL" id="CP017599">
    <property type="protein sequence ID" value="AOX02958.1"/>
    <property type="molecule type" value="Genomic_DNA"/>
</dbReference>
<evidence type="ECO:0000256" key="1">
    <source>
        <dbReference type="ARBA" id="ARBA00005254"/>
    </source>
</evidence>
<dbReference type="Gene3D" id="3.90.226.10">
    <property type="entry name" value="2-enoyl-CoA Hydratase, Chain A, domain 1"/>
    <property type="match status" value="1"/>
</dbReference>
<dbReference type="SUPFAM" id="SSF52096">
    <property type="entry name" value="ClpP/crotonase"/>
    <property type="match status" value="1"/>
</dbReference>
<evidence type="ECO:0000313" key="4">
    <source>
        <dbReference type="Proteomes" id="UP000177870"/>
    </source>
</evidence>
<proteinExistence type="inferred from homology"/>
<dbReference type="OrthoDB" id="9775794at2"/>
<protein>
    <submittedName>
        <fullName evidence="3">Poly(3-hydroxyalkanoate) polymerase</fullName>
    </submittedName>
</protein>
<dbReference type="Pfam" id="PF00378">
    <property type="entry name" value="ECH_1"/>
    <property type="match status" value="1"/>
</dbReference>